<gene>
    <name evidence="1" type="ORF">RCA23_c28960</name>
</gene>
<keyword evidence="2" id="KW-1185">Reference proteome</keyword>
<dbReference type="Gene3D" id="2.40.360.10">
    <property type="entry name" value="YmcC-like"/>
    <property type="match status" value="1"/>
</dbReference>
<evidence type="ECO:0000313" key="2">
    <source>
        <dbReference type="Proteomes" id="UP000028680"/>
    </source>
</evidence>
<dbReference type="SUPFAM" id="SSF159270">
    <property type="entry name" value="YmcC-like"/>
    <property type="match status" value="1"/>
</dbReference>
<dbReference type="RefSeq" id="WP_052377218.1">
    <property type="nucleotide sequence ID" value="NZ_CP003984.1"/>
</dbReference>
<name>A0AAN0RLM3_9RHOB</name>
<organism evidence="1 2">
    <name type="scientific">Planktomarina temperata RCA23</name>
    <dbReference type="NCBI Taxonomy" id="666509"/>
    <lineage>
        <taxon>Bacteria</taxon>
        <taxon>Pseudomonadati</taxon>
        <taxon>Pseudomonadota</taxon>
        <taxon>Alphaproteobacteria</taxon>
        <taxon>Rhodobacterales</taxon>
        <taxon>Paracoccaceae</taxon>
        <taxon>Planktomarina</taxon>
    </lineage>
</organism>
<dbReference type="Pfam" id="PF11102">
    <property type="entry name" value="YjbF"/>
    <property type="match status" value="1"/>
</dbReference>
<reference evidence="1 2" key="1">
    <citation type="journal article" date="2014" name="ISME J.">
        <title>Adaptation of an abundant Roseobacter RCA organism to pelagic systems revealed by genomic and transcriptomic analyses.</title>
        <authorList>
            <person name="Voget S."/>
            <person name="Wemheuer B."/>
            <person name="Brinkhoff T."/>
            <person name="Vollmers J."/>
            <person name="Dietrich S."/>
            <person name="Giebel H.A."/>
            <person name="Beardsley C."/>
            <person name="Sardemann C."/>
            <person name="Bakenhus I."/>
            <person name="Billerbeck S."/>
            <person name="Daniel R."/>
            <person name="Simon M."/>
        </authorList>
    </citation>
    <scope>NUCLEOTIDE SEQUENCE [LARGE SCALE GENOMIC DNA]</scope>
    <source>
        <strain evidence="1 2">RCA23</strain>
    </source>
</reference>
<dbReference type="InterPro" id="IPR023373">
    <property type="entry name" value="YmcC_sf"/>
</dbReference>
<dbReference type="Proteomes" id="UP000028680">
    <property type="component" value="Chromosome"/>
</dbReference>
<dbReference type="InterPro" id="IPR021308">
    <property type="entry name" value="GfcB"/>
</dbReference>
<dbReference type="EMBL" id="CP003984">
    <property type="protein sequence ID" value="AII88396.1"/>
    <property type="molecule type" value="Genomic_DNA"/>
</dbReference>
<dbReference type="KEGG" id="ptp:RCA23_c28960"/>
<dbReference type="AlphaFoldDB" id="A0AAN0RLM3"/>
<accession>A0AAN0RLM3</accession>
<evidence type="ECO:0000313" key="1">
    <source>
        <dbReference type="EMBL" id="AII88396.1"/>
    </source>
</evidence>
<sequence length="220" mass="23945">MRRLIALGLMALLVGCGSPSPDGTQPWSQKILDQGLSLLKPKAPEPAPEPEVFTRASVTEGQTGPVILVSAPKLEAKASLNMIQENGPTRTYVSDDGIALLLQNGLLAGSRGFGDDLMSSDHAAAHRAIFKGSGQYERMLRYINSQNHLEAVPLTCGLTDHGAQTITILGHKHRVIRRVEICDLAGRQIENTFWISGKTIWKSQQWVSDRVGSLTIEQVQ</sequence>
<evidence type="ECO:0008006" key="3">
    <source>
        <dbReference type="Google" id="ProtNLM"/>
    </source>
</evidence>
<dbReference type="PROSITE" id="PS51257">
    <property type="entry name" value="PROKAR_LIPOPROTEIN"/>
    <property type="match status" value="1"/>
</dbReference>
<proteinExistence type="predicted"/>
<protein>
    <recommendedName>
        <fullName evidence="3">YjbF family lipoprotein</fullName>
    </recommendedName>
</protein>